<reference evidence="1 2" key="1">
    <citation type="submission" date="2018-08" db="EMBL/GenBank/DDBJ databases">
        <title>A genome reference for cultivated species of the human gut microbiota.</title>
        <authorList>
            <person name="Zou Y."/>
            <person name="Xue W."/>
            <person name="Luo G."/>
        </authorList>
    </citation>
    <scope>NUCLEOTIDE SEQUENCE [LARGE SCALE GENOMIC DNA]</scope>
    <source>
        <strain evidence="1 2">AM16-11</strain>
    </source>
</reference>
<dbReference type="InterPro" id="IPR008861">
    <property type="entry name" value="GpX-like"/>
</dbReference>
<proteinExistence type="predicted"/>
<dbReference type="EMBL" id="QRKN01000001">
    <property type="protein sequence ID" value="RHI25386.1"/>
    <property type="molecule type" value="Genomic_DNA"/>
</dbReference>
<evidence type="ECO:0000313" key="1">
    <source>
        <dbReference type="EMBL" id="RHI25386.1"/>
    </source>
</evidence>
<dbReference type="AlphaFoldDB" id="A0A414ZQ53"/>
<dbReference type="Gene3D" id="3.10.350.10">
    <property type="entry name" value="LysM domain"/>
    <property type="match status" value="1"/>
</dbReference>
<comment type="caution">
    <text evidence="1">The sequence shown here is derived from an EMBL/GenBank/DDBJ whole genome shotgun (WGS) entry which is preliminary data.</text>
</comment>
<gene>
    <name evidence="1" type="ORF">DW172_01455</name>
</gene>
<dbReference type="Pfam" id="PF05489">
    <property type="entry name" value="Phage_tail_X"/>
    <property type="match status" value="1"/>
</dbReference>
<evidence type="ECO:0000313" key="2">
    <source>
        <dbReference type="Proteomes" id="UP000285865"/>
    </source>
</evidence>
<dbReference type="InterPro" id="IPR036779">
    <property type="entry name" value="LysM_dom_sf"/>
</dbReference>
<name>A0A414ZQ53_9FIRM</name>
<protein>
    <submittedName>
        <fullName evidence="1">Phage tail protein</fullName>
    </submittedName>
</protein>
<organism evidence="1 2">
    <name type="scientific">Agathobacter rectalis</name>
    <dbReference type="NCBI Taxonomy" id="39491"/>
    <lineage>
        <taxon>Bacteria</taxon>
        <taxon>Bacillati</taxon>
        <taxon>Bacillota</taxon>
        <taxon>Clostridia</taxon>
        <taxon>Lachnospirales</taxon>
        <taxon>Lachnospiraceae</taxon>
        <taxon>Agathobacter</taxon>
    </lineage>
</organism>
<accession>A0A414ZQ53</accession>
<dbReference type="Proteomes" id="UP000285865">
    <property type="component" value="Unassembled WGS sequence"/>
</dbReference>
<dbReference type="RefSeq" id="WP_005359652.1">
    <property type="nucleotide sequence ID" value="NZ_QRKN01000001.1"/>
</dbReference>
<sequence length="74" mass="8340">MLNNTYTTVSGDTWDIVAYKAYGNEMYMDTLIKANIEYKDTYIFPAGVVLTLPEIELTVSESLPPWKQGVTVSE</sequence>